<dbReference type="InterPro" id="IPR032466">
    <property type="entry name" value="Metal_Hydrolase"/>
</dbReference>
<dbReference type="Gene3D" id="2.30.40.10">
    <property type="entry name" value="Urease, subunit C, domain 1"/>
    <property type="match status" value="1"/>
</dbReference>
<dbReference type="AlphaFoldDB" id="A0A3B0ZFZ9"/>
<dbReference type="GO" id="GO:0004151">
    <property type="term" value="F:dihydroorotase activity"/>
    <property type="evidence" value="ECO:0007669"/>
    <property type="project" value="UniProtKB-EC"/>
</dbReference>
<proteinExistence type="predicted"/>
<evidence type="ECO:0000256" key="1">
    <source>
        <dbReference type="ARBA" id="ARBA00022975"/>
    </source>
</evidence>
<dbReference type="InterPro" id="IPR011059">
    <property type="entry name" value="Metal-dep_hydrolase_composite"/>
</dbReference>
<dbReference type="GO" id="GO:0005737">
    <property type="term" value="C:cytoplasm"/>
    <property type="evidence" value="ECO:0007669"/>
    <property type="project" value="TreeGrafter"/>
</dbReference>
<evidence type="ECO:0000313" key="3">
    <source>
        <dbReference type="EMBL" id="VAW79616.1"/>
    </source>
</evidence>
<dbReference type="Gene3D" id="3.20.20.140">
    <property type="entry name" value="Metal-dependent hydrolases"/>
    <property type="match status" value="1"/>
</dbReference>
<name>A0A3B0ZFZ9_9ZZZZ</name>
<protein>
    <submittedName>
        <fullName evidence="3">Dihydroorotase</fullName>
        <ecNumber evidence="3">3.5.2.3</ecNumber>
    </submittedName>
</protein>
<dbReference type="GO" id="GO:0006221">
    <property type="term" value="P:pyrimidine nucleotide biosynthetic process"/>
    <property type="evidence" value="ECO:0007669"/>
    <property type="project" value="UniProtKB-KW"/>
</dbReference>
<dbReference type="CDD" id="cd01317">
    <property type="entry name" value="DHOase_IIa"/>
    <property type="match status" value="1"/>
</dbReference>
<keyword evidence="3" id="KW-0378">Hydrolase</keyword>
<dbReference type="EMBL" id="UOFL01000176">
    <property type="protein sequence ID" value="VAW79616.1"/>
    <property type="molecule type" value="Genomic_DNA"/>
</dbReference>
<dbReference type="Pfam" id="PF12890">
    <property type="entry name" value="DHOase"/>
    <property type="match status" value="1"/>
</dbReference>
<dbReference type="InterPro" id="IPR004722">
    <property type="entry name" value="DHOase"/>
</dbReference>
<sequence>MRISINNGTLVDPANNLEKRLNLHIDDNKIIAIGDAPDGFNAQKKIEASGKLVCPGLVDLCAHSREPGQKHKATIASESKAAASAGITTLCQPPNTHPIIDTPAVAELVRRQAEDAGYACIHPIAALTQQLAGKQLSEMAALKEAGCVAVAHLYPIQNLQVLRRSMEYAATFGLTVFLTPQEHHLSANGCAHEGAIATSLGLPGIPAAAETTAVARDIALIEQIGVRAHFLHLSTSRATQMIGRARYDGHQVSCSVSAHQLHLTEMDIAEFDANCHVIPPLRTQRDREGLRRGVSTGIISGISSDHQPHEADAKNRPFGVTEPGISGLETLLPLTLKLVEDGVLSLKNAIARLTTGPANILGLDCGNLSIGSNADICIIDPNVEWQFNASEMQSLGHNTPFDGWYFKGRVTQTLYKGNIVFEDQ</sequence>
<dbReference type="NCBIfam" id="NF005791">
    <property type="entry name" value="PRK07627.1"/>
    <property type="match status" value="1"/>
</dbReference>
<evidence type="ECO:0000259" key="2">
    <source>
        <dbReference type="Pfam" id="PF12890"/>
    </source>
</evidence>
<dbReference type="InterPro" id="IPR050138">
    <property type="entry name" value="DHOase/Allantoinase_Hydrolase"/>
</dbReference>
<reference evidence="3" key="1">
    <citation type="submission" date="2018-06" db="EMBL/GenBank/DDBJ databases">
        <authorList>
            <person name="Zhirakovskaya E."/>
        </authorList>
    </citation>
    <scope>NUCLEOTIDE SEQUENCE</scope>
</reference>
<dbReference type="PANTHER" id="PTHR43668">
    <property type="entry name" value="ALLANTOINASE"/>
    <property type="match status" value="1"/>
</dbReference>
<dbReference type="NCBIfam" id="TIGR00857">
    <property type="entry name" value="pyrC_multi"/>
    <property type="match status" value="1"/>
</dbReference>
<gene>
    <name evidence="3" type="ORF">MNBD_GAMMA12-2324</name>
</gene>
<keyword evidence="1" id="KW-0665">Pyrimidine biosynthesis</keyword>
<feature type="domain" description="Dihydroorotase catalytic" evidence="2">
    <location>
        <begin position="50"/>
        <end position="235"/>
    </location>
</feature>
<dbReference type="SUPFAM" id="SSF51338">
    <property type="entry name" value="Composite domain of metallo-dependent hydrolases"/>
    <property type="match status" value="1"/>
</dbReference>
<accession>A0A3B0ZFZ9</accession>
<dbReference type="EC" id="3.5.2.3" evidence="3"/>
<dbReference type="GO" id="GO:0004038">
    <property type="term" value="F:allantoinase activity"/>
    <property type="evidence" value="ECO:0007669"/>
    <property type="project" value="TreeGrafter"/>
</dbReference>
<dbReference type="SUPFAM" id="SSF51556">
    <property type="entry name" value="Metallo-dependent hydrolases"/>
    <property type="match status" value="1"/>
</dbReference>
<dbReference type="GO" id="GO:0006145">
    <property type="term" value="P:purine nucleobase catabolic process"/>
    <property type="evidence" value="ECO:0007669"/>
    <property type="project" value="TreeGrafter"/>
</dbReference>
<dbReference type="InterPro" id="IPR024403">
    <property type="entry name" value="DHOase_cat"/>
</dbReference>
<dbReference type="PANTHER" id="PTHR43668:SF2">
    <property type="entry name" value="ALLANTOINASE"/>
    <property type="match status" value="1"/>
</dbReference>
<organism evidence="3">
    <name type="scientific">hydrothermal vent metagenome</name>
    <dbReference type="NCBI Taxonomy" id="652676"/>
    <lineage>
        <taxon>unclassified sequences</taxon>
        <taxon>metagenomes</taxon>
        <taxon>ecological metagenomes</taxon>
    </lineage>
</organism>
<dbReference type="GO" id="GO:0046872">
    <property type="term" value="F:metal ion binding"/>
    <property type="evidence" value="ECO:0007669"/>
    <property type="project" value="InterPro"/>
</dbReference>